<dbReference type="GO" id="GO:0008360">
    <property type="term" value="P:regulation of cell shape"/>
    <property type="evidence" value="ECO:0007669"/>
    <property type="project" value="UniProtKB-KW"/>
</dbReference>
<evidence type="ECO:0000256" key="8">
    <source>
        <dbReference type="ARBA" id="ARBA00023136"/>
    </source>
</evidence>
<dbReference type="InterPro" id="IPR001182">
    <property type="entry name" value="FtsW/RodA"/>
</dbReference>
<evidence type="ECO:0000256" key="16">
    <source>
        <dbReference type="ARBA" id="ARBA00049966"/>
    </source>
</evidence>
<dbReference type="GO" id="GO:0009252">
    <property type="term" value="P:peptidoglycan biosynthetic process"/>
    <property type="evidence" value="ECO:0007669"/>
    <property type="project" value="UniProtKB-KW"/>
</dbReference>
<dbReference type="PATRIC" id="fig|1423724.4.peg.1464"/>
<sequence>MEMKKKFAEKLKYFDYALFIPFLILAFIGVVMVYSASSINLSYLTGSTMQYFIRQLIYVVMGIGITILFAQLNPRWWRSTGLLIGGWFFFMGLLIIAKFFNSAINGANGWINLKIISIQPSEFCKLYLVMFLANLFSNYNKNGGNILIRKLKMGKIFVKEWLLIAMVLTMLVMILLAPDMGGFAISFAIVIVMYLAYVNLKYWKSLLIIVSGIATIGVGAYFLQFTTFLDGTKIGYMIQRFRAVFEPFKYENSIGKQLVNSLYAISNGGILGRGIGESIQKRGYLPEPYTDFIISITAEELGAIGATVVICLLAWVILRIYLIGIRSKSTYAMFFCYGVGTFFAVETFFNIGGAIGFLPITGVTLPFISYGGSSMIVLTIALGMVMNISANQKRGTEVAVFGE</sequence>
<feature type="transmembrane region" description="Helical" evidence="17">
    <location>
        <begin position="157"/>
        <end position="177"/>
    </location>
</feature>
<comment type="subcellular location">
    <subcellularLocation>
        <location evidence="1">Membrane</location>
        <topology evidence="1">Multi-pass membrane protein</topology>
    </subcellularLocation>
</comment>
<dbReference type="eggNOG" id="COG0772">
    <property type="taxonomic scope" value="Bacteria"/>
</dbReference>
<evidence type="ECO:0000313" key="19">
    <source>
        <dbReference type="Proteomes" id="UP000051324"/>
    </source>
</evidence>
<name>A0A0R1TSB2_9LACO</name>
<keyword evidence="5" id="KW-0133">Cell shape</keyword>
<dbReference type="PANTHER" id="PTHR30474:SF2">
    <property type="entry name" value="PEPTIDOGLYCAN GLYCOSYLTRANSFERASE FTSW-RELATED"/>
    <property type="match status" value="1"/>
</dbReference>
<feature type="transmembrane region" description="Helical" evidence="17">
    <location>
        <begin position="116"/>
        <end position="136"/>
    </location>
</feature>
<comment type="similarity">
    <text evidence="11">Belongs to the SEDS family. FtsW subfamily.</text>
</comment>
<feature type="transmembrane region" description="Helical" evidence="17">
    <location>
        <begin position="367"/>
        <end position="386"/>
    </location>
</feature>
<dbReference type="AlphaFoldDB" id="A0A0R1TSB2"/>
<evidence type="ECO:0000256" key="11">
    <source>
        <dbReference type="ARBA" id="ARBA00038053"/>
    </source>
</evidence>
<dbReference type="Pfam" id="PF01098">
    <property type="entry name" value="FTSW_RODA_SPOVE"/>
    <property type="match status" value="1"/>
</dbReference>
<evidence type="ECO:0000256" key="6">
    <source>
        <dbReference type="ARBA" id="ARBA00022984"/>
    </source>
</evidence>
<keyword evidence="18" id="KW-0132">Cell division</keyword>
<comment type="catalytic activity">
    <reaction evidence="15">
        <text>[GlcNAc-(1-&gt;4)-Mur2Ac(oyl-L-Ala-gamma-D-Glu-L-Lys-D-Ala-D-Ala)](n)-di-trans,octa-cis-undecaprenyl diphosphate + beta-D-GlcNAc-(1-&gt;4)-Mur2Ac(oyl-L-Ala-gamma-D-Glu-L-Lys-D-Ala-D-Ala)-di-trans,octa-cis-undecaprenyl diphosphate = [GlcNAc-(1-&gt;4)-Mur2Ac(oyl-L-Ala-gamma-D-Glu-L-Lys-D-Ala-D-Ala)](n+1)-di-trans,octa-cis-undecaprenyl diphosphate + di-trans,octa-cis-undecaprenyl diphosphate + H(+)</text>
        <dbReference type="Rhea" id="RHEA:23708"/>
        <dbReference type="Rhea" id="RHEA-COMP:9602"/>
        <dbReference type="Rhea" id="RHEA-COMP:9603"/>
        <dbReference type="ChEBI" id="CHEBI:15378"/>
        <dbReference type="ChEBI" id="CHEBI:58405"/>
        <dbReference type="ChEBI" id="CHEBI:60033"/>
        <dbReference type="ChEBI" id="CHEBI:78435"/>
        <dbReference type="EC" id="2.4.99.28"/>
    </reaction>
</comment>
<keyword evidence="6" id="KW-0573">Peptidoglycan synthesis</keyword>
<feature type="transmembrane region" description="Helical" evidence="17">
    <location>
        <begin position="82"/>
        <end position="104"/>
    </location>
</feature>
<evidence type="ECO:0000256" key="7">
    <source>
        <dbReference type="ARBA" id="ARBA00022989"/>
    </source>
</evidence>
<dbReference type="EC" id="2.4.99.28" evidence="14"/>
<evidence type="ECO:0000256" key="5">
    <source>
        <dbReference type="ARBA" id="ARBA00022960"/>
    </source>
</evidence>
<keyword evidence="3" id="KW-0808">Transferase</keyword>
<feature type="transmembrane region" description="Helical" evidence="17">
    <location>
        <begin position="16"/>
        <end position="39"/>
    </location>
</feature>
<protein>
    <recommendedName>
        <fullName evidence="12">Probable peptidoglycan glycosyltransferase FtsW</fullName>
        <ecNumber evidence="14">2.4.99.28</ecNumber>
    </recommendedName>
    <alternativeName>
        <fullName evidence="13">Cell division protein FtsW</fullName>
    </alternativeName>
    <alternativeName>
        <fullName evidence="10">Cell wall polymerase</fullName>
    </alternativeName>
    <alternativeName>
        <fullName evidence="9">Peptidoglycan polymerase</fullName>
    </alternativeName>
</protein>
<evidence type="ECO:0000256" key="2">
    <source>
        <dbReference type="ARBA" id="ARBA00022676"/>
    </source>
</evidence>
<organism evidence="18 19">
    <name type="scientific">Ligilactobacillus apodemi DSM 16634 = JCM 16172</name>
    <dbReference type="NCBI Taxonomy" id="1423724"/>
    <lineage>
        <taxon>Bacteria</taxon>
        <taxon>Bacillati</taxon>
        <taxon>Bacillota</taxon>
        <taxon>Bacilli</taxon>
        <taxon>Lactobacillales</taxon>
        <taxon>Lactobacillaceae</taxon>
        <taxon>Ligilactobacillus</taxon>
    </lineage>
</organism>
<keyword evidence="7 17" id="KW-1133">Transmembrane helix</keyword>
<dbReference type="GO" id="GO:0032153">
    <property type="term" value="C:cell division site"/>
    <property type="evidence" value="ECO:0007669"/>
    <property type="project" value="TreeGrafter"/>
</dbReference>
<evidence type="ECO:0000256" key="3">
    <source>
        <dbReference type="ARBA" id="ARBA00022679"/>
    </source>
</evidence>
<dbReference type="Proteomes" id="UP000051324">
    <property type="component" value="Unassembled WGS sequence"/>
</dbReference>
<dbReference type="GO" id="GO:0005886">
    <property type="term" value="C:plasma membrane"/>
    <property type="evidence" value="ECO:0007669"/>
    <property type="project" value="TreeGrafter"/>
</dbReference>
<evidence type="ECO:0000256" key="13">
    <source>
        <dbReference type="ARBA" id="ARBA00041418"/>
    </source>
</evidence>
<keyword evidence="18" id="KW-0131">Cell cycle</keyword>
<keyword evidence="4 17" id="KW-0812">Transmembrane</keyword>
<feature type="transmembrane region" description="Helical" evidence="17">
    <location>
        <begin position="51"/>
        <end position="70"/>
    </location>
</feature>
<dbReference type="EMBL" id="AZFT01000053">
    <property type="protein sequence ID" value="KRL84121.1"/>
    <property type="molecule type" value="Genomic_DNA"/>
</dbReference>
<reference evidence="18 19" key="1">
    <citation type="journal article" date="2015" name="Genome Announc.">
        <title>Expanding the biotechnology potential of lactobacilli through comparative genomics of 213 strains and associated genera.</title>
        <authorList>
            <person name="Sun Z."/>
            <person name="Harris H.M."/>
            <person name="McCann A."/>
            <person name="Guo C."/>
            <person name="Argimon S."/>
            <person name="Zhang W."/>
            <person name="Yang X."/>
            <person name="Jeffery I.B."/>
            <person name="Cooney J.C."/>
            <person name="Kagawa T.F."/>
            <person name="Liu W."/>
            <person name="Song Y."/>
            <person name="Salvetti E."/>
            <person name="Wrobel A."/>
            <person name="Rasinkangas P."/>
            <person name="Parkhill J."/>
            <person name="Rea M.C."/>
            <person name="O'Sullivan O."/>
            <person name="Ritari J."/>
            <person name="Douillard F.P."/>
            <person name="Paul Ross R."/>
            <person name="Yang R."/>
            <person name="Briner A.E."/>
            <person name="Felis G.E."/>
            <person name="de Vos W.M."/>
            <person name="Barrangou R."/>
            <person name="Klaenhammer T.R."/>
            <person name="Caufield P.W."/>
            <person name="Cui Y."/>
            <person name="Zhang H."/>
            <person name="O'Toole P.W."/>
        </authorList>
    </citation>
    <scope>NUCLEOTIDE SEQUENCE [LARGE SCALE GENOMIC DNA]</scope>
    <source>
        <strain evidence="18 19">DSM 16634</strain>
    </source>
</reference>
<comment type="function">
    <text evidence="16">Peptidoglycan polymerase that is essential for cell division.</text>
</comment>
<evidence type="ECO:0000256" key="15">
    <source>
        <dbReference type="ARBA" id="ARBA00049902"/>
    </source>
</evidence>
<evidence type="ECO:0000256" key="12">
    <source>
        <dbReference type="ARBA" id="ARBA00041185"/>
    </source>
</evidence>
<gene>
    <name evidence="18" type="ORF">FC32_GL001401</name>
</gene>
<dbReference type="STRING" id="1423724.FC32_GL001401"/>
<evidence type="ECO:0000256" key="17">
    <source>
        <dbReference type="SAM" id="Phobius"/>
    </source>
</evidence>
<keyword evidence="19" id="KW-1185">Reference proteome</keyword>
<evidence type="ECO:0000256" key="1">
    <source>
        <dbReference type="ARBA" id="ARBA00004141"/>
    </source>
</evidence>
<dbReference type="GO" id="GO:0015648">
    <property type="term" value="F:lipid-linked peptidoglycan transporter activity"/>
    <property type="evidence" value="ECO:0007669"/>
    <property type="project" value="TreeGrafter"/>
</dbReference>
<comment type="caution">
    <text evidence="18">The sequence shown here is derived from an EMBL/GenBank/DDBJ whole genome shotgun (WGS) entry which is preliminary data.</text>
</comment>
<keyword evidence="2" id="KW-0328">Glycosyltransferase</keyword>
<feature type="transmembrane region" description="Helical" evidence="17">
    <location>
        <begin position="205"/>
        <end position="223"/>
    </location>
</feature>
<dbReference type="PANTHER" id="PTHR30474">
    <property type="entry name" value="CELL CYCLE PROTEIN"/>
    <property type="match status" value="1"/>
</dbReference>
<evidence type="ECO:0000256" key="9">
    <source>
        <dbReference type="ARBA" id="ARBA00032370"/>
    </source>
</evidence>
<accession>A0A0R1TSB2</accession>
<dbReference type="GO" id="GO:0051301">
    <property type="term" value="P:cell division"/>
    <property type="evidence" value="ECO:0007669"/>
    <property type="project" value="UniProtKB-KW"/>
</dbReference>
<feature type="transmembrane region" description="Helical" evidence="17">
    <location>
        <begin position="334"/>
        <end position="361"/>
    </location>
</feature>
<evidence type="ECO:0000256" key="10">
    <source>
        <dbReference type="ARBA" id="ARBA00033270"/>
    </source>
</evidence>
<feature type="transmembrane region" description="Helical" evidence="17">
    <location>
        <begin position="301"/>
        <end position="322"/>
    </location>
</feature>
<evidence type="ECO:0000313" key="18">
    <source>
        <dbReference type="EMBL" id="KRL84121.1"/>
    </source>
</evidence>
<dbReference type="GO" id="GO:0008955">
    <property type="term" value="F:peptidoglycan glycosyltransferase activity"/>
    <property type="evidence" value="ECO:0007669"/>
    <property type="project" value="UniProtKB-EC"/>
</dbReference>
<evidence type="ECO:0000256" key="14">
    <source>
        <dbReference type="ARBA" id="ARBA00044770"/>
    </source>
</evidence>
<evidence type="ECO:0000256" key="4">
    <source>
        <dbReference type="ARBA" id="ARBA00022692"/>
    </source>
</evidence>
<keyword evidence="8 17" id="KW-0472">Membrane</keyword>
<proteinExistence type="inferred from homology"/>
<feature type="transmembrane region" description="Helical" evidence="17">
    <location>
        <begin position="183"/>
        <end position="200"/>
    </location>
</feature>